<dbReference type="EMBL" id="CP043661">
    <property type="protein sequence ID" value="QNE18567.1"/>
    <property type="molecule type" value="Genomic_DNA"/>
</dbReference>
<dbReference type="RefSeq" id="WP_185447807.1">
    <property type="nucleotide sequence ID" value="NZ_CP043661.1"/>
</dbReference>
<dbReference type="Proteomes" id="UP000515563">
    <property type="component" value="Chromosome"/>
</dbReference>
<reference evidence="1 2" key="2">
    <citation type="journal article" date="2020" name="Microbiol. Resour. Announc.">
        <title>Antarctic desert soil bacteria exhibit high novel natural product potential, evaluated through long-read genome sequencing and comparative genomics.</title>
        <authorList>
            <person name="Benaud N."/>
            <person name="Edwards R.J."/>
            <person name="Amos T.G."/>
            <person name="D'Agostino P.M."/>
            <person name="Gutierrez-Chavez C."/>
            <person name="Montgomery K."/>
            <person name="Nicetic I."/>
            <person name="Ferrari B.C."/>
        </authorList>
    </citation>
    <scope>NUCLEOTIDE SEQUENCE [LARGE SCALE GENOMIC DNA]</scope>
    <source>
        <strain evidence="1 2">SPB151</strain>
    </source>
</reference>
<dbReference type="AlphaFoldDB" id="A0A7G6WX52"/>
<evidence type="ECO:0000313" key="2">
    <source>
        <dbReference type="Proteomes" id="UP000515563"/>
    </source>
</evidence>
<protein>
    <submittedName>
        <fullName evidence="1">Uncharacterized protein</fullName>
    </submittedName>
</protein>
<dbReference type="KEGG" id="kqi:F1D05_12445"/>
<keyword evidence="2" id="KW-1185">Reference proteome</keyword>
<organism evidence="1 2">
    <name type="scientific">Kribbella qitaiheensis</name>
    <dbReference type="NCBI Taxonomy" id="1544730"/>
    <lineage>
        <taxon>Bacteria</taxon>
        <taxon>Bacillati</taxon>
        <taxon>Actinomycetota</taxon>
        <taxon>Actinomycetes</taxon>
        <taxon>Propionibacteriales</taxon>
        <taxon>Kribbellaceae</taxon>
        <taxon>Kribbella</taxon>
    </lineage>
</organism>
<reference evidence="2" key="1">
    <citation type="submission" date="2019-09" db="EMBL/GenBank/DDBJ databases">
        <title>Antimicrobial potential of Antarctic Bacteria.</title>
        <authorList>
            <person name="Benaud N."/>
            <person name="Edwards R.J."/>
            <person name="Ferrari B.C."/>
        </authorList>
    </citation>
    <scope>NUCLEOTIDE SEQUENCE [LARGE SCALE GENOMIC DNA]</scope>
    <source>
        <strain evidence="2">SPB151</strain>
    </source>
</reference>
<name>A0A7G6WX52_9ACTN</name>
<proteinExistence type="predicted"/>
<gene>
    <name evidence="1" type="ORF">F1D05_12445</name>
</gene>
<sequence>MDYQTVDTQVRALSDSLRGADQATIAAEVERLKNLAALIPDDLWRARALARADRLPELITGPPPGTSEQFERAVQLQGQAASAQGSTQERIAVAESAIRAIAALADQAPAREAGTILRMNSSLARLIEELWLEDRAGLKCPVKRARSFTRHHRSTNGWRA</sequence>
<accession>A0A7G6WX52</accession>
<evidence type="ECO:0000313" key="1">
    <source>
        <dbReference type="EMBL" id="QNE18567.1"/>
    </source>
</evidence>